<dbReference type="InterPro" id="IPR021109">
    <property type="entry name" value="Peptidase_aspartic_dom_sf"/>
</dbReference>
<name>A0ABT0RKJ1_9SPHN</name>
<evidence type="ECO:0000313" key="4">
    <source>
        <dbReference type="Proteomes" id="UP001165363"/>
    </source>
</evidence>
<evidence type="ECO:0000259" key="2">
    <source>
        <dbReference type="PROSITE" id="PS50175"/>
    </source>
</evidence>
<proteinExistence type="predicted"/>
<dbReference type="GO" id="GO:0008233">
    <property type="term" value="F:peptidase activity"/>
    <property type="evidence" value="ECO:0007669"/>
    <property type="project" value="UniProtKB-KW"/>
</dbReference>
<dbReference type="InterPro" id="IPR001995">
    <property type="entry name" value="Peptidase_A2_cat"/>
</dbReference>
<dbReference type="InterPro" id="IPR001969">
    <property type="entry name" value="Aspartic_peptidase_AS"/>
</dbReference>
<comment type="caution">
    <text evidence="3">The sequence shown here is derived from an EMBL/GenBank/DDBJ whole genome shotgun (WGS) entry which is preliminary data.</text>
</comment>
<dbReference type="Proteomes" id="UP001165363">
    <property type="component" value="Unassembled WGS sequence"/>
</dbReference>
<accession>A0ABT0RKJ1</accession>
<feature type="domain" description="Peptidase A2" evidence="2">
    <location>
        <begin position="83"/>
        <end position="161"/>
    </location>
</feature>
<sequence length="178" mass="18325">MVRAVLIFLLLVGLGASLLNTAQKPELGSSANSRQVIAVDHAANSSEALSSLDTGSAAGDAVTLQRQPDGHFYADPEINGARVHMLIDTGATAIALTRDDARKAGIGISIGMPNVIGQGAGGDVRGEYVTVDRIKLGEKTAEAMNAVVLDGGGVSLLGQTFLSKFASVEIHGDTMVLR</sequence>
<dbReference type="PROSITE" id="PS50175">
    <property type="entry name" value="ASP_PROT_RETROV"/>
    <property type="match status" value="1"/>
</dbReference>
<organism evidence="3 4">
    <name type="scientific">Sphingomonas alba</name>
    <dbReference type="NCBI Taxonomy" id="2908208"/>
    <lineage>
        <taxon>Bacteria</taxon>
        <taxon>Pseudomonadati</taxon>
        <taxon>Pseudomonadota</taxon>
        <taxon>Alphaproteobacteria</taxon>
        <taxon>Sphingomonadales</taxon>
        <taxon>Sphingomonadaceae</taxon>
        <taxon>Sphingomonas</taxon>
    </lineage>
</organism>
<dbReference type="Pfam" id="PF13975">
    <property type="entry name" value="gag-asp_proteas"/>
    <property type="match status" value="1"/>
</dbReference>
<protein>
    <submittedName>
        <fullName evidence="3">TIGR02281 family clan AA aspartic protease</fullName>
        <ecNumber evidence="3">3.4.23.-</ecNumber>
    </submittedName>
</protein>
<dbReference type="RefSeq" id="WP_249847097.1">
    <property type="nucleotide sequence ID" value="NZ_JAMGBD010000001.1"/>
</dbReference>
<keyword evidence="1 3" id="KW-0378">Hydrolase</keyword>
<dbReference type="InterPro" id="IPR034122">
    <property type="entry name" value="Retropepsin-like_bacterial"/>
</dbReference>
<dbReference type="InterPro" id="IPR011969">
    <property type="entry name" value="Clan_AA_Asp_peptidase_C"/>
</dbReference>
<gene>
    <name evidence="3" type="ORF">LZ536_04440</name>
</gene>
<dbReference type="CDD" id="cd05483">
    <property type="entry name" value="retropepsin_like_bacteria"/>
    <property type="match status" value="1"/>
</dbReference>
<evidence type="ECO:0000313" key="3">
    <source>
        <dbReference type="EMBL" id="MCL6683154.1"/>
    </source>
</evidence>
<dbReference type="GO" id="GO:0006508">
    <property type="term" value="P:proteolysis"/>
    <property type="evidence" value="ECO:0007669"/>
    <property type="project" value="UniProtKB-KW"/>
</dbReference>
<reference evidence="3" key="1">
    <citation type="submission" date="2022-05" db="EMBL/GenBank/DDBJ databases">
        <authorList>
            <person name="Jo J.-H."/>
            <person name="Im W.-T."/>
        </authorList>
    </citation>
    <scope>NUCLEOTIDE SEQUENCE</scope>
    <source>
        <strain evidence="3">SE158</strain>
    </source>
</reference>
<keyword evidence="4" id="KW-1185">Reference proteome</keyword>
<dbReference type="PROSITE" id="PS00141">
    <property type="entry name" value="ASP_PROTEASE"/>
    <property type="match status" value="1"/>
</dbReference>
<dbReference type="SUPFAM" id="SSF50630">
    <property type="entry name" value="Acid proteases"/>
    <property type="match status" value="1"/>
</dbReference>
<dbReference type="NCBIfam" id="TIGR02281">
    <property type="entry name" value="clan_AA_DTGA"/>
    <property type="match status" value="1"/>
</dbReference>
<dbReference type="Gene3D" id="2.40.70.10">
    <property type="entry name" value="Acid Proteases"/>
    <property type="match status" value="1"/>
</dbReference>
<dbReference type="EC" id="3.4.23.-" evidence="3"/>
<dbReference type="EMBL" id="JAMGBD010000001">
    <property type="protein sequence ID" value="MCL6683154.1"/>
    <property type="molecule type" value="Genomic_DNA"/>
</dbReference>
<keyword evidence="3" id="KW-0645">Protease</keyword>
<evidence type="ECO:0000256" key="1">
    <source>
        <dbReference type="ARBA" id="ARBA00022801"/>
    </source>
</evidence>